<dbReference type="Proteomes" id="UP001596312">
    <property type="component" value="Unassembled WGS sequence"/>
</dbReference>
<evidence type="ECO:0000259" key="1">
    <source>
        <dbReference type="Pfam" id="PF01047"/>
    </source>
</evidence>
<organism evidence="2 3">
    <name type="scientific">Halalkalicoccus tibetensis</name>
    <dbReference type="NCBI Taxonomy" id="175632"/>
    <lineage>
        <taxon>Archaea</taxon>
        <taxon>Methanobacteriati</taxon>
        <taxon>Methanobacteriota</taxon>
        <taxon>Stenosarchaea group</taxon>
        <taxon>Halobacteria</taxon>
        <taxon>Halobacteriales</taxon>
        <taxon>Halococcaceae</taxon>
        <taxon>Halalkalicoccus</taxon>
    </lineage>
</organism>
<dbReference type="RefSeq" id="WP_340602723.1">
    <property type="nucleotide sequence ID" value="NZ_JBBMXV010000001.1"/>
</dbReference>
<evidence type="ECO:0000313" key="3">
    <source>
        <dbReference type="Proteomes" id="UP001596312"/>
    </source>
</evidence>
<evidence type="ECO:0000313" key="2">
    <source>
        <dbReference type="EMBL" id="MFC6904214.1"/>
    </source>
</evidence>
<gene>
    <name evidence="2" type="ORF">ACFQGH_03260</name>
</gene>
<dbReference type="SUPFAM" id="SSF46785">
    <property type="entry name" value="Winged helix' DNA-binding domain"/>
    <property type="match status" value="1"/>
</dbReference>
<dbReference type="InterPro" id="IPR000835">
    <property type="entry name" value="HTH_MarR-typ"/>
</dbReference>
<dbReference type="InterPro" id="IPR036388">
    <property type="entry name" value="WH-like_DNA-bd_sf"/>
</dbReference>
<dbReference type="Pfam" id="PF01047">
    <property type="entry name" value="MarR"/>
    <property type="match status" value="1"/>
</dbReference>
<dbReference type="GO" id="GO:0006355">
    <property type="term" value="P:regulation of DNA-templated transcription"/>
    <property type="evidence" value="ECO:0007669"/>
    <property type="project" value="UniProtKB-ARBA"/>
</dbReference>
<accession>A0ABD5V5N3</accession>
<dbReference type="InterPro" id="IPR036390">
    <property type="entry name" value="WH_DNA-bd_sf"/>
</dbReference>
<keyword evidence="3" id="KW-1185">Reference proteome</keyword>
<dbReference type="AlphaFoldDB" id="A0ABD5V5N3"/>
<feature type="domain" description="HTH marR-type" evidence="1">
    <location>
        <begin position="28"/>
        <end position="64"/>
    </location>
</feature>
<dbReference type="EMBL" id="JBHSXQ010000001">
    <property type="protein sequence ID" value="MFC6904214.1"/>
    <property type="molecule type" value="Genomic_DNA"/>
</dbReference>
<reference evidence="2 3" key="1">
    <citation type="journal article" date="2019" name="Int. J. Syst. Evol. Microbiol.">
        <title>The Global Catalogue of Microorganisms (GCM) 10K type strain sequencing project: providing services to taxonomists for standard genome sequencing and annotation.</title>
        <authorList>
            <consortium name="The Broad Institute Genomics Platform"/>
            <consortium name="The Broad Institute Genome Sequencing Center for Infectious Disease"/>
            <person name="Wu L."/>
            <person name="Ma J."/>
        </authorList>
    </citation>
    <scope>NUCLEOTIDE SEQUENCE [LARGE SCALE GENOMIC DNA]</scope>
    <source>
        <strain evidence="2 3">CGMCC 1.3240</strain>
    </source>
</reference>
<dbReference type="Gene3D" id="1.10.10.10">
    <property type="entry name" value="Winged helix-like DNA-binding domain superfamily/Winged helix DNA-binding domain"/>
    <property type="match status" value="1"/>
</dbReference>
<proteinExistence type="predicted"/>
<sequence length="76" mass="8148">MTVVGEPKHGSLPEELSSSTAKLVYLYLRTAGDATPDQLQSALGVKKLTLFPVLHRLETEGFIETVDGGGSYSAIR</sequence>
<comment type="caution">
    <text evidence="2">The sequence shown here is derived from an EMBL/GenBank/DDBJ whole genome shotgun (WGS) entry which is preliminary data.</text>
</comment>
<protein>
    <submittedName>
        <fullName evidence="2">MarR family transcriptional regulator</fullName>
    </submittedName>
</protein>
<name>A0ABD5V5N3_9EURY</name>